<dbReference type="InterPro" id="IPR008930">
    <property type="entry name" value="Terpenoid_cyclase/PrenylTrfase"/>
</dbReference>
<gene>
    <name evidence="1" type="ORF">EV187_0813</name>
</gene>
<proteinExistence type="predicted"/>
<dbReference type="AlphaFoldDB" id="A0A4Q7MJH6"/>
<keyword evidence="2" id="KW-1185">Reference proteome</keyword>
<organism evidence="1 2">
    <name type="scientific">Agromyces ramosus</name>
    <dbReference type="NCBI Taxonomy" id="33879"/>
    <lineage>
        <taxon>Bacteria</taxon>
        <taxon>Bacillati</taxon>
        <taxon>Actinomycetota</taxon>
        <taxon>Actinomycetes</taxon>
        <taxon>Micrococcales</taxon>
        <taxon>Microbacteriaceae</taxon>
        <taxon>Agromyces</taxon>
    </lineage>
</organism>
<dbReference type="SUPFAM" id="SSF48239">
    <property type="entry name" value="Terpenoid cyclases/Protein prenyltransferases"/>
    <property type="match status" value="1"/>
</dbReference>
<dbReference type="RefSeq" id="WP_130351707.1">
    <property type="nucleotide sequence ID" value="NZ_SGWY01000001.1"/>
</dbReference>
<reference evidence="1 2" key="1">
    <citation type="submission" date="2019-02" db="EMBL/GenBank/DDBJ databases">
        <title>Genomic Encyclopedia of Type Strains, Phase IV (KMG-IV): sequencing the most valuable type-strain genomes for metagenomic binning, comparative biology and taxonomic classification.</title>
        <authorList>
            <person name="Goeker M."/>
        </authorList>
    </citation>
    <scope>NUCLEOTIDE SEQUENCE [LARGE SCALE GENOMIC DNA]</scope>
    <source>
        <strain evidence="1 2">DSM 43045</strain>
    </source>
</reference>
<dbReference type="Proteomes" id="UP000293289">
    <property type="component" value="Unassembled WGS sequence"/>
</dbReference>
<evidence type="ECO:0000313" key="2">
    <source>
        <dbReference type="Proteomes" id="UP000293289"/>
    </source>
</evidence>
<evidence type="ECO:0008006" key="3">
    <source>
        <dbReference type="Google" id="ProtNLM"/>
    </source>
</evidence>
<dbReference type="Gene3D" id="1.50.10.20">
    <property type="match status" value="1"/>
</dbReference>
<name>A0A4Q7MJH6_9MICO</name>
<dbReference type="EMBL" id="SGWY01000001">
    <property type="protein sequence ID" value="RZS68384.1"/>
    <property type="molecule type" value="Genomic_DNA"/>
</dbReference>
<sequence length="309" mass="34806">MDVTEWLLDSDPSIRWQVMRDLLAAPDESVEAERSRVAREGWGARLLGLQDDDGYWGGDEYGENGDRRGTHWTLHLLRRLGADPGDPAVRAAVERVREGVVWKWFDHRGYFHGEVEECVNGGVLAVAAYFGELGEGSEGIIARLLDERLDDGGWNCERETGSTRSSFDSTICVLEGLLAYERVVGSATEPAIAEARRGGEEYLLERSLFRRRSTGELVLPRYANFSFPPYWFYDVLRALDYFREAGGTPDPRIADAMDLMLDQRGDDGRWAAGVPWRGEVFFAVDAPEGEPSRWNTLRALRVLRWAGAD</sequence>
<dbReference type="OrthoDB" id="370326at2"/>
<evidence type="ECO:0000313" key="1">
    <source>
        <dbReference type="EMBL" id="RZS68384.1"/>
    </source>
</evidence>
<protein>
    <recommendedName>
        <fullName evidence="3">Prenyltransferase/squalene oxidase-like repeat protein</fullName>
    </recommendedName>
</protein>
<comment type="caution">
    <text evidence="1">The sequence shown here is derived from an EMBL/GenBank/DDBJ whole genome shotgun (WGS) entry which is preliminary data.</text>
</comment>
<accession>A0A4Q7MJH6</accession>